<dbReference type="PANTHER" id="PTHR14969">
    <property type="entry name" value="SPHINGOSINE-1-PHOSPHATE PHOSPHOHYDROLASE"/>
    <property type="match status" value="1"/>
</dbReference>
<keyword evidence="4" id="KW-1185">Reference proteome</keyword>
<evidence type="ECO:0000256" key="1">
    <source>
        <dbReference type="SAM" id="Phobius"/>
    </source>
</evidence>
<evidence type="ECO:0000313" key="4">
    <source>
        <dbReference type="Proteomes" id="UP001597049"/>
    </source>
</evidence>
<dbReference type="PANTHER" id="PTHR14969:SF13">
    <property type="entry name" value="AT30094P"/>
    <property type="match status" value="1"/>
</dbReference>
<accession>A0ABW3GQJ7</accession>
<protein>
    <submittedName>
        <fullName evidence="3">Phosphatase PAP2 family protein</fullName>
    </submittedName>
</protein>
<gene>
    <name evidence="3" type="ORF">ACFQ0R_09405</name>
</gene>
<dbReference type="Gene3D" id="1.20.144.10">
    <property type="entry name" value="Phosphatidic acid phosphatase type 2/haloperoxidase"/>
    <property type="match status" value="1"/>
</dbReference>
<name>A0ABW3GQJ7_9FLAO</name>
<keyword evidence="1" id="KW-0812">Transmembrane</keyword>
<dbReference type="SUPFAM" id="SSF48317">
    <property type="entry name" value="Acid phosphatase/Vanadium-dependent haloperoxidase"/>
    <property type="match status" value="1"/>
</dbReference>
<feature type="transmembrane region" description="Helical" evidence="1">
    <location>
        <begin position="106"/>
        <end position="127"/>
    </location>
</feature>
<sequence>MELNLSRWDWELMVFLNNASPDSLNPFWSFVTYTEHWIPFYLLLLALFFYKSDIKSSVVRISYLLVCVGTTHFLTELTKYLVERPRPNATEEIMNSLKILYEPSNFSFFSGHASTSFATTIFIYLLLNSKFKYLELIFIWPILFSLSRIFVGVHFPVDVIVGGIVGAIIAILFSKLYFYSETKLLSVSN</sequence>
<feature type="transmembrane region" description="Helical" evidence="1">
    <location>
        <begin position="57"/>
        <end position="75"/>
    </location>
</feature>
<dbReference type="SMART" id="SM00014">
    <property type="entry name" value="acidPPc"/>
    <property type="match status" value="1"/>
</dbReference>
<reference evidence="4" key="1">
    <citation type="journal article" date="2019" name="Int. J. Syst. Evol. Microbiol.">
        <title>The Global Catalogue of Microorganisms (GCM) 10K type strain sequencing project: providing services to taxonomists for standard genome sequencing and annotation.</title>
        <authorList>
            <consortium name="The Broad Institute Genomics Platform"/>
            <consortium name="The Broad Institute Genome Sequencing Center for Infectious Disease"/>
            <person name="Wu L."/>
            <person name="Ma J."/>
        </authorList>
    </citation>
    <scope>NUCLEOTIDE SEQUENCE [LARGE SCALE GENOMIC DNA]</scope>
    <source>
        <strain evidence="4">CCUG 56752</strain>
    </source>
</reference>
<dbReference type="InterPro" id="IPR036938">
    <property type="entry name" value="PAP2/HPO_sf"/>
</dbReference>
<evidence type="ECO:0000259" key="2">
    <source>
        <dbReference type="SMART" id="SM00014"/>
    </source>
</evidence>
<keyword evidence="1" id="KW-1133">Transmembrane helix</keyword>
<dbReference type="InterPro" id="IPR000326">
    <property type="entry name" value="PAP2/HPO"/>
</dbReference>
<comment type="caution">
    <text evidence="3">The sequence shown here is derived from an EMBL/GenBank/DDBJ whole genome shotgun (WGS) entry which is preliminary data.</text>
</comment>
<proteinExistence type="predicted"/>
<feature type="transmembrane region" description="Helical" evidence="1">
    <location>
        <begin position="27"/>
        <end position="50"/>
    </location>
</feature>
<dbReference type="Pfam" id="PF01569">
    <property type="entry name" value="PAP2"/>
    <property type="match status" value="1"/>
</dbReference>
<feature type="transmembrane region" description="Helical" evidence="1">
    <location>
        <begin position="159"/>
        <end position="178"/>
    </location>
</feature>
<evidence type="ECO:0000313" key="3">
    <source>
        <dbReference type="EMBL" id="MFD0932808.1"/>
    </source>
</evidence>
<feature type="domain" description="Phosphatidic acid phosphatase type 2/haloperoxidase" evidence="2">
    <location>
        <begin position="59"/>
        <end position="174"/>
    </location>
</feature>
<organism evidence="3 4">
    <name type="scientific">Psychroflexus salinarum</name>
    <dbReference type="NCBI Taxonomy" id="546024"/>
    <lineage>
        <taxon>Bacteria</taxon>
        <taxon>Pseudomonadati</taxon>
        <taxon>Bacteroidota</taxon>
        <taxon>Flavobacteriia</taxon>
        <taxon>Flavobacteriales</taxon>
        <taxon>Flavobacteriaceae</taxon>
        <taxon>Psychroflexus</taxon>
    </lineage>
</organism>
<dbReference type="RefSeq" id="WP_379658117.1">
    <property type="nucleotide sequence ID" value="NZ_JBHTIV010000010.1"/>
</dbReference>
<dbReference type="Proteomes" id="UP001597049">
    <property type="component" value="Unassembled WGS sequence"/>
</dbReference>
<dbReference type="EMBL" id="JBHTIV010000010">
    <property type="protein sequence ID" value="MFD0932808.1"/>
    <property type="molecule type" value="Genomic_DNA"/>
</dbReference>
<feature type="transmembrane region" description="Helical" evidence="1">
    <location>
        <begin position="134"/>
        <end position="153"/>
    </location>
</feature>
<keyword evidence="1" id="KW-0472">Membrane</keyword>